<dbReference type="Proteomes" id="UP000252914">
    <property type="component" value="Unassembled WGS sequence"/>
</dbReference>
<sequence length="185" mass="19726">MVPVVLGTILEITDKASAPVRVVVDLTQLTGVATLFTTARSTRAEQNRPARNGELAAGKFEVNDIKVERLTLDSVETDFRVTNTGVSTVSIHAIELKSVAVEIGAILFGRQRVSASYGVGLTSLQSVGASVKCDVAQEIAAGEVDRFAVSLRFPKWGSHTFLRFAIQPTLMTNFGPVAGPLLELA</sequence>
<evidence type="ECO:0000313" key="1">
    <source>
        <dbReference type="EMBL" id="RCG24687.1"/>
    </source>
</evidence>
<dbReference type="AlphaFoldDB" id="A0A367F4U3"/>
<accession>A0A367F4U3</accession>
<protein>
    <submittedName>
        <fullName evidence="1">Uncharacterized protein</fullName>
    </submittedName>
</protein>
<keyword evidence="2" id="KW-1185">Reference proteome</keyword>
<dbReference type="EMBL" id="QOIN01000039">
    <property type="protein sequence ID" value="RCG24687.1"/>
    <property type="molecule type" value="Genomic_DNA"/>
</dbReference>
<comment type="caution">
    <text evidence="1">The sequence shown here is derived from an EMBL/GenBank/DDBJ whole genome shotgun (WGS) entry which is preliminary data.</text>
</comment>
<name>A0A367F4U3_9ACTN</name>
<gene>
    <name evidence="1" type="ORF">DTL70_10050</name>
</gene>
<organism evidence="1 2">
    <name type="scientific">Streptomyces diacarni</name>
    <dbReference type="NCBI Taxonomy" id="2800381"/>
    <lineage>
        <taxon>Bacteria</taxon>
        <taxon>Bacillati</taxon>
        <taxon>Actinomycetota</taxon>
        <taxon>Actinomycetes</taxon>
        <taxon>Kitasatosporales</taxon>
        <taxon>Streptomycetaceae</taxon>
        <taxon>Streptomyces</taxon>
    </lineage>
</organism>
<reference evidence="1 2" key="1">
    <citation type="submission" date="2018-06" db="EMBL/GenBank/DDBJ databases">
        <title>Streptomyces reniochalinae sp. nov. and Streptomyces diacarnus sp. nov. from marine sponges.</title>
        <authorList>
            <person name="Li L."/>
        </authorList>
    </citation>
    <scope>NUCLEOTIDE SEQUENCE [LARGE SCALE GENOMIC DNA]</scope>
    <source>
        <strain evidence="1 2">LHW51701</strain>
    </source>
</reference>
<proteinExistence type="predicted"/>
<evidence type="ECO:0000313" key="2">
    <source>
        <dbReference type="Proteomes" id="UP000252914"/>
    </source>
</evidence>